<accession>A0A0M9WKP2</accession>
<proteinExistence type="predicted"/>
<sequence>MNFVHYDMLYVCGYIKQVESDGMMSIVHASGIKSLQPSKRRQINPDPVLTAPLPLSSSVPRIRNIVLLSL</sequence>
<evidence type="ECO:0000313" key="2">
    <source>
        <dbReference type="Proteomes" id="UP000037696"/>
    </source>
</evidence>
<comment type="caution">
    <text evidence="1">The sequence shown here is derived from an EMBL/GenBank/DDBJ whole genome shotgun (WGS) entry which is preliminary data.</text>
</comment>
<evidence type="ECO:0000313" key="1">
    <source>
        <dbReference type="EMBL" id="KOS48565.1"/>
    </source>
</evidence>
<dbReference type="AlphaFoldDB" id="A0A0M9WKP2"/>
<reference evidence="1 2" key="1">
    <citation type="submission" date="2015-08" db="EMBL/GenBank/DDBJ databases">
        <title>Genome sequencing of Penicillium nordicum.</title>
        <authorList>
            <person name="Nguyen H.D."/>
            <person name="Seifert K.A."/>
        </authorList>
    </citation>
    <scope>NUCLEOTIDE SEQUENCE [LARGE SCALE GENOMIC DNA]</scope>
    <source>
        <strain evidence="1 2">DAOMC 185683</strain>
    </source>
</reference>
<protein>
    <submittedName>
        <fullName evidence="1">Uncharacterized protein</fullName>
    </submittedName>
</protein>
<organism evidence="1 2">
    <name type="scientific">Penicillium nordicum</name>
    <dbReference type="NCBI Taxonomy" id="229535"/>
    <lineage>
        <taxon>Eukaryota</taxon>
        <taxon>Fungi</taxon>
        <taxon>Dikarya</taxon>
        <taxon>Ascomycota</taxon>
        <taxon>Pezizomycotina</taxon>
        <taxon>Eurotiomycetes</taxon>
        <taxon>Eurotiomycetidae</taxon>
        <taxon>Eurotiales</taxon>
        <taxon>Aspergillaceae</taxon>
        <taxon>Penicillium</taxon>
    </lineage>
</organism>
<dbReference type="EMBL" id="LHQQ01000004">
    <property type="protein sequence ID" value="KOS48565.1"/>
    <property type="molecule type" value="Genomic_DNA"/>
</dbReference>
<dbReference type="Proteomes" id="UP000037696">
    <property type="component" value="Unassembled WGS sequence"/>
</dbReference>
<keyword evidence="2" id="KW-1185">Reference proteome</keyword>
<name>A0A0M9WKP2_9EURO</name>
<gene>
    <name evidence="1" type="ORF">ACN38_g547</name>
</gene>